<evidence type="ECO:0000256" key="3">
    <source>
        <dbReference type="ARBA" id="ARBA00022473"/>
    </source>
</evidence>
<keyword evidence="6 8" id="KW-0879">Wnt signaling pathway</keyword>
<dbReference type="InterPro" id="IPR005817">
    <property type="entry name" value="Wnt"/>
</dbReference>
<keyword evidence="3 8" id="KW-0217">Developmental protein</keyword>
<evidence type="ECO:0000313" key="10">
    <source>
        <dbReference type="EMBL" id="RMX54153.1"/>
    </source>
</evidence>
<keyword evidence="7" id="KW-1015">Disulfide bond</keyword>
<dbReference type="AlphaFoldDB" id="A0A3M6UKF1"/>
<comment type="subcellular location">
    <subcellularLocation>
        <location evidence="1 8">Secreted</location>
        <location evidence="1 8">Extracellular space</location>
        <location evidence="1 8">Extracellular matrix</location>
    </subcellularLocation>
</comment>
<keyword evidence="9" id="KW-0732">Signal</keyword>
<dbReference type="OMA" id="GHAWVAS"/>
<evidence type="ECO:0000256" key="5">
    <source>
        <dbReference type="ARBA" id="ARBA00022530"/>
    </source>
</evidence>
<dbReference type="GO" id="GO:0005109">
    <property type="term" value="F:frizzled binding"/>
    <property type="evidence" value="ECO:0007669"/>
    <property type="project" value="TreeGrafter"/>
</dbReference>
<dbReference type="GO" id="GO:0005615">
    <property type="term" value="C:extracellular space"/>
    <property type="evidence" value="ECO:0007669"/>
    <property type="project" value="TreeGrafter"/>
</dbReference>
<dbReference type="EMBL" id="RCHS01001311">
    <property type="protein sequence ID" value="RMX54153.1"/>
    <property type="molecule type" value="Genomic_DNA"/>
</dbReference>
<comment type="caution">
    <text evidence="10">The sequence shown here is derived from an EMBL/GenBank/DDBJ whole genome shotgun (WGS) entry which is preliminary data.</text>
</comment>
<evidence type="ECO:0000256" key="6">
    <source>
        <dbReference type="ARBA" id="ARBA00022687"/>
    </source>
</evidence>
<evidence type="ECO:0000256" key="7">
    <source>
        <dbReference type="ARBA" id="ARBA00023157"/>
    </source>
</evidence>
<reference evidence="10 11" key="1">
    <citation type="journal article" date="2018" name="Sci. Rep.">
        <title>Comparative analysis of the Pocillopora damicornis genome highlights role of immune system in coral evolution.</title>
        <authorList>
            <person name="Cunning R."/>
            <person name="Bay R.A."/>
            <person name="Gillette P."/>
            <person name="Baker A.C."/>
            <person name="Traylor-Knowles N."/>
        </authorList>
    </citation>
    <scope>NUCLEOTIDE SEQUENCE [LARGE SCALE GENOMIC DNA]</scope>
    <source>
        <strain evidence="10">RSMAS</strain>
        <tissue evidence="10">Whole animal</tissue>
    </source>
</reference>
<protein>
    <recommendedName>
        <fullName evidence="8">Protein Wnt</fullName>
    </recommendedName>
</protein>
<dbReference type="Pfam" id="PF00110">
    <property type="entry name" value="wnt"/>
    <property type="match status" value="1"/>
</dbReference>
<dbReference type="InterPro" id="IPR043158">
    <property type="entry name" value="Wnt_C"/>
</dbReference>
<dbReference type="PANTHER" id="PTHR12027:SF81">
    <property type="entry name" value="WNT INHIBITOR OF DORSAL PROTEIN"/>
    <property type="match status" value="1"/>
</dbReference>
<sequence length="337" mass="38968">MNLFLVSLVVLLFLDLSLQEDRKTTKSDSIRESSFLRQRSYNLLWSIVKEGGYRGLAECQKLFQNEIWNCSLHDKNVFQKLPIFFKRTLPHATRETAFLHAISAAAITHELTVQCRQNRIPGCRCGKTRKQPKGKSDWQWGGCSDDIKFGEKETRRFIDKLEKGNDARTAFNLHNNQVGRKVVRSKLRKECRCHGVTGSCTMKTCWKELALFNVVGQELKRKYRSAIRVSFINSKLHRRDNNRDKLVTRKQKKLVYLNSSPDFCVRNSTAGLPGLRGRTCVSDLESEEKCRSLCNSCNLPHRTAERHRQVKCRCKFVWCCTVKCELCTEKYSLTTCG</sequence>
<feature type="chain" id="PRO_5017979103" description="Protein Wnt" evidence="9">
    <location>
        <begin position="20"/>
        <end position="337"/>
    </location>
</feature>
<evidence type="ECO:0000256" key="1">
    <source>
        <dbReference type="ARBA" id="ARBA00004498"/>
    </source>
</evidence>
<dbReference type="OrthoDB" id="5945655at2759"/>
<keyword evidence="4" id="KW-0964">Secreted</keyword>
<dbReference type="Proteomes" id="UP000275408">
    <property type="component" value="Unassembled WGS sequence"/>
</dbReference>
<comment type="function">
    <text evidence="8">Ligand for members of the frizzled family of seven transmembrane receptors.</text>
</comment>
<keyword evidence="11" id="KW-1185">Reference proteome</keyword>
<dbReference type="CDD" id="cd13113">
    <property type="entry name" value="Wnt"/>
    <property type="match status" value="1"/>
</dbReference>
<evidence type="ECO:0000256" key="8">
    <source>
        <dbReference type="RuleBase" id="RU003500"/>
    </source>
</evidence>
<name>A0A3M6UKF1_POCDA</name>
<dbReference type="GO" id="GO:0005125">
    <property type="term" value="F:cytokine activity"/>
    <property type="evidence" value="ECO:0007669"/>
    <property type="project" value="TreeGrafter"/>
</dbReference>
<dbReference type="PANTHER" id="PTHR12027">
    <property type="entry name" value="WNT RELATED"/>
    <property type="match status" value="1"/>
</dbReference>
<dbReference type="GO" id="GO:0045165">
    <property type="term" value="P:cell fate commitment"/>
    <property type="evidence" value="ECO:0007669"/>
    <property type="project" value="TreeGrafter"/>
</dbReference>
<proteinExistence type="inferred from homology"/>
<comment type="similarity">
    <text evidence="2 8">Belongs to the Wnt family.</text>
</comment>
<gene>
    <name evidence="10" type="ORF">pdam_00012121</name>
</gene>
<evidence type="ECO:0000256" key="4">
    <source>
        <dbReference type="ARBA" id="ARBA00022525"/>
    </source>
</evidence>
<dbReference type="PRINTS" id="PR01349">
    <property type="entry name" value="WNTPROTEIN"/>
</dbReference>
<evidence type="ECO:0000256" key="2">
    <source>
        <dbReference type="ARBA" id="ARBA00005683"/>
    </source>
</evidence>
<dbReference type="STRING" id="46731.A0A3M6UKF1"/>
<dbReference type="SMART" id="SM00097">
    <property type="entry name" value="WNT1"/>
    <property type="match status" value="1"/>
</dbReference>
<feature type="signal peptide" evidence="9">
    <location>
        <begin position="1"/>
        <end position="19"/>
    </location>
</feature>
<keyword evidence="5" id="KW-0272">Extracellular matrix</keyword>
<evidence type="ECO:0000313" key="11">
    <source>
        <dbReference type="Proteomes" id="UP000275408"/>
    </source>
</evidence>
<dbReference type="GO" id="GO:0060070">
    <property type="term" value="P:canonical Wnt signaling pathway"/>
    <property type="evidence" value="ECO:0007669"/>
    <property type="project" value="TreeGrafter"/>
</dbReference>
<dbReference type="Gene3D" id="3.30.2460.20">
    <property type="match status" value="1"/>
</dbReference>
<accession>A0A3M6UKF1</accession>
<dbReference type="GO" id="GO:0030182">
    <property type="term" value="P:neuron differentiation"/>
    <property type="evidence" value="ECO:0007669"/>
    <property type="project" value="TreeGrafter"/>
</dbReference>
<evidence type="ECO:0000256" key="9">
    <source>
        <dbReference type="SAM" id="SignalP"/>
    </source>
</evidence>
<organism evidence="10 11">
    <name type="scientific">Pocillopora damicornis</name>
    <name type="common">Cauliflower coral</name>
    <name type="synonym">Millepora damicornis</name>
    <dbReference type="NCBI Taxonomy" id="46731"/>
    <lineage>
        <taxon>Eukaryota</taxon>
        <taxon>Metazoa</taxon>
        <taxon>Cnidaria</taxon>
        <taxon>Anthozoa</taxon>
        <taxon>Hexacorallia</taxon>
        <taxon>Scleractinia</taxon>
        <taxon>Astrocoeniina</taxon>
        <taxon>Pocilloporidae</taxon>
        <taxon>Pocillopora</taxon>
    </lineage>
</organism>